<dbReference type="RefSeq" id="WP_115748759.1">
    <property type="nucleotide sequence ID" value="NZ_PIOD01000005.1"/>
</dbReference>
<dbReference type="SUPFAM" id="SSF50998">
    <property type="entry name" value="Quinoprotein alcohol dehydrogenase-like"/>
    <property type="match status" value="1"/>
</dbReference>
<dbReference type="EMBL" id="PIOD01000005">
    <property type="protein sequence ID" value="RDW20647.1"/>
    <property type="molecule type" value="Genomic_DNA"/>
</dbReference>
<sequence>MKYRLRKSFIMTYCIIFIVGILLMFPAVSQAVSNDITEEVVNPGFELPLNENGEIIGWKSENRATGVTISPDKYNNGVQSVHFHDTSGTAGLRVLSDKIAVVPEKPYLATVQTNVVNQTHNIVYEVHYYDSENKKLEVKQELFGNLPKNMWSELKVLGDAPKNSAYARVAFYSGGISLTEAYFDDVTFEQTEEDALLEREYSTPVNLGEMVDVQLGQAAAIQQNQLGENEVYYHSNGLPGTFSVLNAETGELKFSEVIEGTEALWAMTTSPDKNVYFAGTGDGKLYRYSPEKKIVEFLGANPSDDWVWDLEASADGKIYGSTYPNASVFEYDIKTETFRDYGPVIDDEDYARGIAVTDEYIFVGIGTTKHLYKINRVTGEKEEVMIEGHSGEEGFFEDMYVINDMLFLSVGSINMLVIDPETNEIIHTFNYSNKISEPSPDNPNVIYYKFQTKLYQYDFRTNQSTVIEDIPLLPDTVRVKDMEWITLSSGETVLAMITQYGEYMQYEPDNNDLSFIPLDIASQSVAIQALETGHDGKLYMGGYQRGMSIFNPFTEEIEVNIPSFAQPEGIGFLNDKVYYGTYVGAIMYSYDPLKEVDLNSNPNFEFDITNQQDRPFMITSGDNKLFVGTVPDYGVLGGSLAIYDDNTKEWSEFRNVVKDQSIIGLAYHDGKLYGSTSVWGGLGVDPKAKEAKIFVWDVEKGEKIDEFTPDIPGIDETPRMIGELSFGPVGNLWGAVDGTIFAMNPDTKEVVKSKVIRPSLYNSSKWKPYELHWSPDGMLYTTLSRKLIVIDPETLAYQVIVDEFMNNMTIGVDGSIYYALGNKLYRIPVPETDATLSSITIGGKRIADFSPGITDYTINSDVNDDIVVETTQANAQIEIVNLDSPERVTQINVTAEDGKSVRQYNIHWADEAVTFSSLTNKILALEEDGEIKHSLSKQLTNRLKQAENHYKKGHMTQAKKHLQDFRKHLEKSNAPTEIKEMLLNDVNTIETSLID</sequence>
<dbReference type="Proteomes" id="UP000256520">
    <property type="component" value="Unassembled WGS sequence"/>
</dbReference>
<dbReference type="InterPro" id="IPR011047">
    <property type="entry name" value="Quinoprotein_ADH-like_sf"/>
</dbReference>
<name>A0A3D8PYL3_9BACI</name>
<feature type="domain" description="FIMAH" evidence="1">
    <location>
        <begin position="916"/>
        <end position="989"/>
    </location>
</feature>
<dbReference type="Gene3D" id="2.60.120.260">
    <property type="entry name" value="Galactose-binding domain-like"/>
    <property type="match status" value="1"/>
</dbReference>
<accession>A0A3D8PYL3</accession>
<dbReference type="Gene3D" id="2.130.10.10">
    <property type="entry name" value="YVTN repeat-like/Quinoprotein amine dehydrogenase"/>
    <property type="match status" value="1"/>
</dbReference>
<reference evidence="3" key="1">
    <citation type="submission" date="2017-11" db="EMBL/GenBank/DDBJ databases">
        <authorList>
            <person name="Zhu W."/>
        </authorList>
    </citation>
    <scope>NUCLEOTIDE SEQUENCE [LARGE SCALE GENOMIC DNA]</scope>
    <source>
        <strain evidence="3">CAU 1051</strain>
    </source>
</reference>
<dbReference type="SUPFAM" id="SSF101898">
    <property type="entry name" value="NHL repeat"/>
    <property type="match status" value="1"/>
</dbReference>
<dbReference type="InterPro" id="IPR015943">
    <property type="entry name" value="WD40/YVTN_repeat-like_dom_sf"/>
</dbReference>
<evidence type="ECO:0000259" key="1">
    <source>
        <dbReference type="Pfam" id="PF22888"/>
    </source>
</evidence>
<proteinExistence type="predicted"/>
<evidence type="ECO:0000313" key="2">
    <source>
        <dbReference type="EMBL" id="RDW20647.1"/>
    </source>
</evidence>
<gene>
    <name evidence="2" type="ORF">CWR45_05290</name>
</gene>
<comment type="caution">
    <text evidence="2">The sequence shown here is derived from an EMBL/GenBank/DDBJ whole genome shotgun (WGS) entry which is preliminary data.</text>
</comment>
<dbReference type="OrthoDB" id="843723at2"/>
<dbReference type="Pfam" id="PF22888">
    <property type="entry name" value="FIMAH"/>
    <property type="match status" value="1"/>
</dbReference>
<keyword evidence="3" id="KW-1185">Reference proteome</keyword>
<organism evidence="2 3">
    <name type="scientific">Oceanobacillus chungangensis</name>
    <dbReference type="NCBI Taxonomy" id="1229152"/>
    <lineage>
        <taxon>Bacteria</taxon>
        <taxon>Bacillati</taxon>
        <taxon>Bacillota</taxon>
        <taxon>Bacilli</taxon>
        <taxon>Bacillales</taxon>
        <taxon>Bacillaceae</taxon>
        <taxon>Oceanobacillus</taxon>
    </lineage>
</organism>
<dbReference type="AlphaFoldDB" id="A0A3D8PYL3"/>
<protein>
    <recommendedName>
        <fullName evidence="1">FIMAH domain-containing protein</fullName>
    </recommendedName>
</protein>
<dbReference type="InterPro" id="IPR054470">
    <property type="entry name" value="FIMAH_dom"/>
</dbReference>
<evidence type="ECO:0000313" key="3">
    <source>
        <dbReference type="Proteomes" id="UP000256520"/>
    </source>
</evidence>